<proteinExistence type="predicted"/>
<gene>
    <name evidence="2" type="ORF">PVAP13_3KG124154</name>
</gene>
<dbReference type="Proteomes" id="UP000823388">
    <property type="component" value="Chromosome 3K"/>
</dbReference>
<evidence type="ECO:0000313" key="2">
    <source>
        <dbReference type="EMBL" id="KAG2624370.1"/>
    </source>
</evidence>
<keyword evidence="3" id="KW-1185">Reference proteome</keyword>
<accession>A0A8T0UNZ4</accession>
<dbReference type="AlphaFoldDB" id="A0A8T0UNZ4"/>
<protein>
    <submittedName>
        <fullName evidence="2">Uncharacterized protein</fullName>
    </submittedName>
</protein>
<feature type="region of interest" description="Disordered" evidence="1">
    <location>
        <begin position="1"/>
        <end position="35"/>
    </location>
</feature>
<evidence type="ECO:0000313" key="3">
    <source>
        <dbReference type="Proteomes" id="UP000823388"/>
    </source>
</evidence>
<comment type="caution">
    <text evidence="2">The sequence shown here is derived from an EMBL/GenBank/DDBJ whole genome shotgun (WGS) entry which is preliminary data.</text>
</comment>
<organism evidence="2 3">
    <name type="scientific">Panicum virgatum</name>
    <name type="common">Blackwell switchgrass</name>
    <dbReference type="NCBI Taxonomy" id="38727"/>
    <lineage>
        <taxon>Eukaryota</taxon>
        <taxon>Viridiplantae</taxon>
        <taxon>Streptophyta</taxon>
        <taxon>Embryophyta</taxon>
        <taxon>Tracheophyta</taxon>
        <taxon>Spermatophyta</taxon>
        <taxon>Magnoliopsida</taxon>
        <taxon>Liliopsida</taxon>
        <taxon>Poales</taxon>
        <taxon>Poaceae</taxon>
        <taxon>PACMAD clade</taxon>
        <taxon>Panicoideae</taxon>
        <taxon>Panicodae</taxon>
        <taxon>Paniceae</taxon>
        <taxon>Panicinae</taxon>
        <taxon>Panicum</taxon>
        <taxon>Panicum sect. Hiantes</taxon>
    </lineage>
</organism>
<name>A0A8T0UNZ4_PANVG</name>
<sequence>MCRKFSDREDDDDEQEVSRSQRKGVPPQLVRGRPLPRYCGDPAQGECAASRLPGPAITLASLGRSRPLFATAIRADLPFSHPRPGSVQVRCARPWLAACFPRRADG</sequence>
<reference evidence="2" key="1">
    <citation type="submission" date="2020-05" db="EMBL/GenBank/DDBJ databases">
        <title>WGS assembly of Panicum virgatum.</title>
        <authorList>
            <person name="Lovell J.T."/>
            <person name="Jenkins J."/>
            <person name="Shu S."/>
            <person name="Juenger T.E."/>
            <person name="Schmutz J."/>
        </authorList>
    </citation>
    <scope>NUCLEOTIDE SEQUENCE</scope>
    <source>
        <strain evidence="2">AP13</strain>
    </source>
</reference>
<evidence type="ECO:0000256" key="1">
    <source>
        <dbReference type="SAM" id="MobiDB-lite"/>
    </source>
</evidence>
<dbReference type="EMBL" id="CM029041">
    <property type="protein sequence ID" value="KAG2624370.1"/>
    <property type="molecule type" value="Genomic_DNA"/>
</dbReference>